<evidence type="ECO:0000313" key="9">
    <source>
        <dbReference type="Proteomes" id="UP000554482"/>
    </source>
</evidence>
<protein>
    <recommendedName>
        <fullName evidence="7">RING-type domain-containing protein</fullName>
    </recommendedName>
</protein>
<dbReference type="GO" id="GO:0004842">
    <property type="term" value="F:ubiquitin-protein transferase activity"/>
    <property type="evidence" value="ECO:0007669"/>
    <property type="project" value="InterPro"/>
</dbReference>
<dbReference type="InterPro" id="IPR013083">
    <property type="entry name" value="Znf_RING/FYVE/PHD"/>
</dbReference>
<proteinExistence type="inferred from homology"/>
<evidence type="ECO:0000256" key="3">
    <source>
        <dbReference type="ARBA" id="ARBA00022723"/>
    </source>
</evidence>
<dbReference type="AlphaFoldDB" id="A0A7J6X263"/>
<evidence type="ECO:0000256" key="6">
    <source>
        <dbReference type="PROSITE-ProRule" id="PRU00175"/>
    </source>
</evidence>
<keyword evidence="5" id="KW-0862">Zinc</keyword>
<dbReference type="OrthoDB" id="654191at2759"/>
<organism evidence="8 9">
    <name type="scientific">Thalictrum thalictroides</name>
    <name type="common">Rue-anemone</name>
    <name type="synonym">Anemone thalictroides</name>
    <dbReference type="NCBI Taxonomy" id="46969"/>
    <lineage>
        <taxon>Eukaryota</taxon>
        <taxon>Viridiplantae</taxon>
        <taxon>Streptophyta</taxon>
        <taxon>Embryophyta</taxon>
        <taxon>Tracheophyta</taxon>
        <taxon>Spermatophyta</taxon>
        <taxon>Magnoliopsida</taxon>
        <taxon>Ranunculales</taxon>
        <taxon>Ranunculaceae</taxon>
        <taxon>Thalictroideae</taxon>
        <taxon>Thalictrum</taxon>
    </lineage>
</organism>
<dbReference type="Proteomes" id="UP000554482">
    <property type="component" value="Unassembled WGS sequence"/>
</dbReference>
<evidence type="ECO:0000256" key="4">
    <source>
        <dbReference type="ARBA" id="ARBA00022771"/>
    </source>
</evidence>
<dbReference type="Pfam" id="PF00097">
    <property type="entry name" value="zf-C3HC4"/>
    <property type="match status" value="1"/>
</dbReference>
<dbReference type="GO" id="GO:0008270">
    <property type="term" value="F:zinc ion binding"/>
    <property type="evidence" value="ECO:0007669"/>
    <property type="project" value="UniProtKB-KW"/>
</dbReference>
<dbReference type="PROSITE" id="PS00518">
    <property type="entry name" value="ZF_RING_1"/>
    <property type="match status" value="1"/>
</dbReference>
<dbReference type="InterPro" id="IPR031127">
    <property type="entry name" value="E3_UB_ligase_RBR"/>
</dbReference>
<comment type="caution">
    <text evidence="8">The sequence shown here is derived from an EMBL/GenBank/DDBJ whole genome shotgun (WGS) entry which is preliminary data.</text>
</comment>
<evidence type="ECO:0000259" key="7">
    <source>
        <dbReference type="PROSITE" id="PS50089"/>
    </source>
</evidence>
<comment type="similarity">
    <text evidence="2">Belongs to the RBR family. Ariadne subfamily.</text>
</comment>
<evidence type="ECO:0000313" key="8">
    <source>
        <dbReference type="EMBL" id="KAF5202878.1"/>
    </source>
</evidence>
<dbReference type="SUPFAM" id="SSF57850">
    <property type="entry name" value="RING/U-box"/>
    <property type="match status" value="1"/>
</dbReference>
<sequence length="104" mass="11848">MSVKCPICLEEEVTDFITIPGCNHDFCRGCLTTHISINLRGNRLPYCPSVDQNNQTCYNLIAEHIVLENANNLLDEYEFMKIEAAIPPQDRFYCPEPTCTHPIS</sequence>
<dbReference type="GO" id="GO:0016567">
    <property type="term" value="P:protein ubiquitination"/>
    <property type="evidence" value="ECO:0007669"/>
    <property type="project" value="InterPro"/>
</dbReference>
<dbReference type="InterPro" id="IPR017907">
    <property type="entry name" value="Znf_RING_CS"/>
</dbReference>
<keyword evidence="9" id="KW-1185">Reference proteome</keyword>
<dbReference type="InterPro" id="IPR018957">
    <property type="entry name" value="Znf_C3HC4_RING-type"/>
</dbReference>
<comment type="function">
    <text evidence="1">Might act as an E3 ubiquitin-protein ligase, or as part of E3 complex, which accepts ubiquitin from specific E2 ubiquitin-conjugating enzymes and then transfers it to substrates.</text>
</comment>
<dbReference type="PROSITE" id="PS50089">
    <property type="entry name" value="ZF_RING_2"/>
    <property type="match status" value="1"/>
</dbReference>
<dbReference type="SMART" id="SM00184">
    <property type="entry name" value="RING"/>
    <property type="match status" value="1"/>
</dbReference>
<evidence type="ECO:0000256" key="5">
    <source>
        <dbReference type="ARBA" id="ARBA00022833"/>
    </source>
</evidence>
<accession>A0A7J6X263</accession>
<dbReference type="InterPro" id="IPR001841">
    <property type="entry name" value="Znf_RING"/>
</dbReference>
<name>A0A7J6X263_THATH</name>
<keyword evidence="3" id="KW-0479">Metal-binding</keyword>
<dbReference type="Gene3D" id="3.30.40.10">
    <property type="entry name" value="Zinc/RING finger domain, C3HC4 (zinc finger)"/>
    <property type="match status" value="1"/>
</dbReference>
<keyword evidence="4 6" id="KW-0863">Zinc-finger</keyword>
<dbReference type="EMBL" id="JABWDY010007523">
    <property type="protein sequence ID" value="KAF5202878.1"/>
    <property type="molecule type" value="Genomic_DNA"/>
</dbReference>
<gene>
    <name evidence="8" type="ORF">FRX31_007535</name>
</gene>
<feature type="domain" description="RING-type" evidence="7">
    <location>
        <begin position="5"/>
        <end position="48"/>
    </location>
</feature>
<reference evidence="8 9" key="1">
    <citation type="submission" date="2020-06" db="EMBL/GenBank/DDBJ databases">
        <title>Transcriptomic and genomic resources for Thalictrum thalictroides and T. hernandezii: Facilitating candidate gene discovery in an emerging model plant lineage.</title>
        <authorList>
            <person name="Arias T."/>
            <person name="Riano-Pachon D.M."/>
            <person name="Di Stilio V.S."/>
        </authorList>
    </citation>
    <scope>NUCLEOTIDE SEQUENCE [LARGE SCALE GENOMIC DNA]</scope>
    <source>
        <strain evidence="9">cv. WT478/WT964</strain>
        <tissue evidence="8">Leaves</tissue>
    </source>
</reference>
<evidence type="ECO:0000256" key="1">
    <source>
        <dbReference type="ARBA" id="ARBA00003976"/>
    </source>
</evidence>
<evidence type="ECO:0000256" key="2">
    <source>
        <dbReference type="ARBA" id="ARBA00005884"/>
    </source>
</evidence>
<dbReference type="PANTHER" id="PTHR11685">
    <property type="entry name" value="RBR FAMILY RING FINGER AND IBR DOMAIN-CONTAINING"/>
    <property type="match status" value="1"/>
</dbReference>